<dbReference type="AlphaFoldDB" id="A0A6M6JH95"/>
<organism evidence="2 3">
    <name type="scientific">Pseudonocardia broussonetiae</name>
    <dbReference type="NCBI Taxonomy" id="2736640"/>
    <lineage>
        <taxon>Bacteria</taxon>
        <taxon>Bacillati</taxon>
        <taxon>Actinomycetota</taxon>
        <taxon>Actinomycetes</taxon>
        <taxon>Pseudonocardiales</taxon>
        <taxon>Pseudonocardiaceae</taxon>
        <taxon>Pseudonocardia</taxon>
    </lineage>
</organism>
<sequence>MTAGDVETITQLVLHERRARDRGWWDRMRDAYWPEAVVSISWFTGPAHEFVTASEAMSGGGTVATHRLAPVVVETAGERALAEAPAAIEVVTTVDGAPAVLTSFTRLQFRALRREGRWRLLGLDAVYERDALEPATPGATVAVDAAALAPFRSSYRLLSWHLTGRGHTIGADLLGDDRPAEVAAFYEREHRWLHDDHLDGGHR</sequence>
<name>A0A6M6JH95_9PSEU</name>
<protein>
    <submittedName>
        <fullName evidence="2">SnoaL-like domain-containing protein</fullName>
    </submittedName>
</protein>
<reference evidence="2 3" key="1">
    <citation type="submission" date="2020-05" db="EMBL/GenBank/DDBJ databases">
        <authorList>
            <person name="Mo P."/>
        </authorList>
    </citation>
    <scope>NUCLEOTIDE SEQUENCE [LARGE SCALE GENOMIC DNA]</scope>
    <source>
        <strain evidence="2 3">Gen01</strain>
    </source>
</reference>
<dbReference type="InterPro" id="IPR037401">
    <property type="entry name" value="SnoaL-like"/>
</dbReference>
<proteinExistence type="predicted"/>
<gene>
    <name evidence="2" type="ORF">HOP40_17680</name>
</gene>
<dbReference type="Pfam" id="PF13577">
    <property type="entry name" value="SnoaL_4"/>
    <property type="match status" value="1"/>
</dbReference>
<evidence type="ECO:0000313" key="2">
    <source>
        <dbReference type="EMBL" id="QJY47414.1"/>
    </source>
</evidence>
<evidence type="ECO:0000259" key="1">
    <source>
        <dbReference type="Pfam" id="PF13577"/>
    </source>
</evidence>
<feature type="domain" description="SnoaL-like" evidence="1">
    <location>
        <begin position="5"/>
        <end position="120"/>
    </location>
</feature>
<accession>A0A6M6JH95</accession>
<dbReference type="Gene3D" id="3.10.450.50">
    <property type="match status" value="1"/>
</dbReference>
<dbReference type="SUPFAM" id="SSF54427">
    <property type="entry name" value="NTF2-like"/>
    <property type="match status" value="1"/>
</dbReference>
<dbReference type="EMBL" id="CP053564">
    <property type="protein sequence ID" value="QJY47414.1"/>
    <property type="molecule type" value="Genomic_DNA"/>
</dbReference>
<dbReference type="Proteomes" id="UP000505377">
    <property type="component" value="Chromosome"/>
</dbReference>
<dbReference type="InterPro" id="IPR032710">
    <property type="entry name" value="NTF2-like_dom_sf"/>
</dbReference>
<evidence type="ECO:0000313" key="3">
    <source>
        <dbReference type="Proteomes" id="UP000505377"/>
    </source>
</evidence>
<dbReference type="KEGG" id="pbro:HOP40_17680"/>
<dbReference type="RefSeq" id="WP_172159999.1">
    <property type="nucleotide sequence ID" value="NZ_CP053564.1"/>
</dbReference>
<keyword evidence="3" id="KW-1185">Reference proteome</keyword>